<protein>
    <recommendedName>
        <fullName evidence="4">mRNA-decapping enzyme C-terminal domain-containing protein</fullName>
    </recommendedName>
</protein>
<feature type="region of interest" description="Disordered" evidence="3">
    <location>
        <begin position="107"/>
        <end position="169"/>
    </location>
</feature>
<evidence type="ECO:0000256" key="1">
    <source>
        <dbReference type="ARBA" id="ARBA00004496"/>
    </source>
</evidence>
<evidence type="ECO:0000256" key="3">
    <source>
        <dbReference type="SAM" id="MobiDB-lite"/>
    </source>
</evidence>
<keyword evidence="2" id="KW-0963">Cytoplasm</keyword>
<dbReference type="AlphaFoldDB" id="A0A482XAE9"/>
<organism evidence="5 6">
    <name type="scientific">Laodelphax striatellus</name>
    <name type="common">Small brown planthopper</name>
    <name type="synonym">Delphax striatella</name>
    <dbReference type="NCBI Taxonomy" id="195883"/>
    <lineage>
        <taxon>Eukaryota</taxon>
        <taxon>Metazoa</taxon>
        <taxon>Ecdysozoa</taxon>
        <taxon>Arthropoda</taxon>
        <taxon>Hexapoda</taxon>
        <taxon>Insecta</taxon>
        <taxon>Pterygota</taxon>
        <taxon>Neoptera</taxon>
        <taxon>Paraneoptera</taxon>
        <taxon>Hemiptera</taxon>
        <taxon>Auchenorrhyncha</taxon>
        <taxon>Fulgoroidea</taxon>
        <taxon>Delphacidae</taxon>
        <taxon>Criomorphinae</taxon>
        <taxon>Laodelphax</taxon>
    </lineage>
</organism>
<gene>
    <name evidence="5" type="ORF">LSTR_LSTR012582</name>
</gene>
<dbReference type="InterPro" id="IPR010334">
    <property type="entry name" value="Dcp1"/>
</dbReference>
<dbReference type="EMBL" id="QKKF02015052">
    <property type="protein sequence ID" value="RZF42448.1"/>
    <property type="molecule type" value="Genomic_DNA"/>
</dbReference>
<dbReference type="GO" id="GO:0008047">
    <property type="term" value="F:enzyme activator activity"/>
    <property type="evidence" value="ECO:0007669"/>
    <property type="project" value="InterPro"/>
</dbReference>
<feature type="region of interest" description="Disordered" evidence="3">
    <location>
        <begin position="198"/>
        <end position="229"/>
    </location>
</feature>
<dbReference type="Pfam" id="PF16741">
    <property type="entry name" value="mRNA_decap_C"/>
    <property type="match status" value="1"/>
</dbReference>
<dbReference type="GO" id="GO:0031087">
    <property type="term" value="P:deadenylation-independent decapping of nuclear-transcribed mRNA"/>
    <property type="evidence" value="ECO:0007669"/>
    <property type="project" value="TreeGrafter"/>
</dbReference>
<accession>A0A482XAE9</accession>
<evidence type="ECO:0000313" key="5">
    <source>
        <dbReference type="EMBL" id="RZF42448.1"/>
    </source>
</evidence>
<dbReference type="GO" id="GO:0000290">
    <property type="term" value="P:deadenylation-dependent decapping of nuclear-transcribed mRNA"/>
    <property type="evidence" value="ECO:0007669"/>
    <property type="project" value="InterPro"/>
</dbReference>
<feature type="domain" description="mRNA-decapping enzyme C-terminal" evidence="4">
    <location>
        <begin position="314"/>
        <end position="348"/>
    </location>
</feature>
<feature type="compositionally biased region" description="Basic and acidic residues" evidence="3">
    <location>
        <begin position="123"/>
        <end position="137"/>
    </location>
</feature>
<keyword evidence="6" id="KW-1185">Reference proteome</keyword>
<dbReference type="InParanoid" id="A0A482XAE9"/>
<dbReference type="STRING" id="195883.A0A482XAE9"/>
<dbReference type="GO" id="GO:0003729">
    <property type="term" value="F:mRNA binding"/>
    <property type="evidence" value="ECO:0007669"/>
    <property type="project" value="TreeGrafter"/>
</dbReference>
<dbReference type="Proteomes" id="UP000291343">
    <property type="component" value="Unassembled WGS sequence"/>
</dbReference>
<dbReference type="Gene3D" id="6.10.140.2030">
    <property type="match status" value="1"/>
</dbReference>
<comment type="subcellular location">
    <subcellularLocation>
        <location evidence="1">Cytoplasm</location>
    </subcellularLocation>
</comment>
<proteinExistence type="predicted"/>
<dbReference type="PANTHER" id="PTHR16290:SF0">
    <property type="entry name" value="DECAPPING PROTEIN 1, ISOFORM A"/>
    <property type="match status" value="1"/>
</dbReference>
<feature type="region of interest" description="Disordered" evidence="3">
    <location>
        <begin position="23"/>
        <end position="43"/>
    </location>
</feature>
<evidence type="ECO:0000256" key="2">
    <source>
        <dbReference type="ARBA" id="ARBA00022490"/>
    </source>
</evidence>
<dbReference type="InterPro" id="IPR031953">
    <property type="entry name" value="mRNA_decap_C"/>
</dbReference>
<dbReference type="OrthoDB" id="440673at2759"/>
<name>A0A482XAE9_LAOST</name>
<dbReference type="GO" id="GO:0000932">
    <property type="term" value="C:P-body"/>
    <property type="evidence" value="ECO:0007669"/>
    <property type="project" value="TreeGrafter"/>
</dbReference>
<evidence type="ECO:0000313" key="6">
    <source>
        <dbReference type="Proteomes" id="UP000291343"/>
    </source>
</evidence>
<sequence length="349" mass="38314">MAEQSAETLEQVSVPQYSHHESSQLQQFCGADHQRSRPASGRPLSALSQHVRGAIYCIWFYDKGECGRIGQALAKLVRETVGSNNPKKAGSSRDLFSMLSKAQEEYNSTANVKDASKDTNGNKTDDDNTPKSVKDFFMKASSSSAWTTAQQNPPEILMRGPTRPPPPGMDPLPPHKSPFMMFGKLVLDPKNSLHNIEKQQQTVAAPPPQQIGPKKGPKLETGPRLSSEATKSVVAANNGDLSPSPTISVQTLNFFNSSLTKSFQKLDEPKPMPPQPAMFTNSKITPPKVPQQQPPAIFTNSKITPQLQPTPKIEPLTKTQLLRAIEYLLKNDPEFVHKLHEAYVKSLAG</sequence>
<dbReference type="PANTHER" id="PTHR16290">
    <property type="entry name" value="TRANSCRIPTION FACTOR SMIF DECAPPING ENZYME DCP1"/>
    <property type="match status" value="1"/>
</dbReference>
<evidence type="ECO:0000259" key="4">
    <source>
        <dbReference type="Pfam" id="PF16741"/>
    </source>
</evidence>
<comment type="caution">
    <text evidence="5">The sequence shown here is derived from an EMBL/GenBank/DDBJ whole genome shotgun (WGS) entry which is preliminary data.</text>
</comment>
<dbReference type="SMR" id="A0A482XAE9"/>
<reference evidence="5 6" key="1">
    <citation type="journal article" date="2017" name="Gigascience">
        <title>Genome sequence of the small brown planthopper, Laodelphax striatellus.</title>
        <authorList>
            <person name="Zhu J."/>
            <person name="Jiang F."/>
            <person name="Wang X."/>
            <person name="Yang P."/>
            <person name="Bao Y."/>
            <person name="Zhao W."/>
            <person name="Wang W."/>
            <person name="Lu H."/>
            <person name="Wang Q."/>
            <person name="Cui N."/>
            <person name="Li J."/>
            <person name="Chen X."/>
            <person name="Luo L."/>
            <person name="Yu J."/>
            <person name="Kang L."/>
            <person name="Cui F."/>
        </authorList>
    </citation>
    <scope>NUCLEOTIDE SEQUENCE [LARGE SCALE GENOMIC DNA]</scope>
    <source>
        <strain evidence="5">Lst14</strain>
    </source>
</reference>